<feature type="transmembrane region" description="Helical" evidence="1">
    <location>
        <begin position="59"/>
        <end position="76"/>
    </location>
</feature>
<evidence type="ECO:0000313" key="2">
    <source>
        <dbReference type="EMBL" id="MBP1856188.1"/>
    </source>
</evidence>
<protein>
    <submittedName>
        <fullName evidence="2">Uncharacterized protein</fullName>
    </submittedName>
</protein>
<gene>
    <name evidence="2" type="ORF">J2Z43_002636</name>
</gene>
<keyword evidence="1" id="KW-0812">Transmembrane</keyword>
<sequence length="77" mass="8208">MFKNIIKVLDTINEKINDFGIQITLPKPSKRSFKVTAVTNGSIGTGLIAFGVISSRKWAIVLGGLGILGAIYTATID</sequence>
<keyword evidence="3" id="KW-1185">Reference proteome</keyword>
<reference evidence="2 3" key="1">
    <citation type="submission" date="2021-03" db="EMBL/GenBank/DDBJ databases">
        <title>Genomic Encyclopedia of Type Strains, Phase IV (KMG-IV): sequencing the most valuable type-strain genomes for metagenomic binning, comparative biology and taxonomic classification.</title>
        <authorList>
            <person name="Goeker M."/>
        </authorList>
    </citation>
    <scope>NUCLEOTIDE SEQUENCE [LARGE SCALE GENOMIC DNA]</scope>
    <source>
        <strain evidence="2 3">DSM 1289</strain>
    </source>
</reference>
<keyword evidence="1" id="KW-1133">Transmembrane helix</keyword>
<evidence type="ECO:0000313" key="3">
    <source>
        <dbReference type="Proteomes" id="UP000767291"/>
    </source>
</evidence>
<organism evidence="2 3">
    <name type="scientific">Metaclostridioides mangenotii</name>
    <dbReference type="NCBI Taxonomy" id="1540"/>
    <lineage>
        <taxon>Bacteria</taxon>
        <taxon>Bacillati</taxon>
        <taxon>Bacillota</taxon>
        <taxon>Clostridia</taxon>
        <taxon>Peptostreptococcales</taxon>
        <taxon>Peptostreptococcaceae</taxon>
        <taxon>Metaclostridioides</taxon>
    </lineage>
</organism>
<keyword evidence="1" id="KW-0472">Membrane</keyword>
<dbReference type="Proteomes" id="UP000767291">
    <property type="component" value="Unassembled WGS sequence"/>
</dbReference>
<name>A0ABS4EE13_9FIRM</name>
<proteinExistence type="predicted"/>
<comment type="caution">
    <text evidence="2">The sequence shown here is derived from an EMBL/GenBank/DDBJ whole genome shotgun (WGS) entry which is preliminary data.</text>
</comment>
<dbReference type="EMBL" id="JAGGJX010000007">
    <property type="protein sequence ID" value="MBP1856188.1"/>
    <property type="molecule type" value="Genomic_DNA"/>
</dbReference>
<dbReference type="RefSeq" id="WP_209457527.1">
    <property type="nucleotide sequence ID" value="NZ_BAAACS010000017.1"/>
</dbReference>
<accession>A0ABS4EE13</accession>
<evidence type="ECO:0000256" key="1">
    <source>
        <dbReference type="SAM" id="Phobius"/>
    </source>
</evidence>